<accession>A0A8H4R4P0</accession>
<reference evidence="2 3" key="1">
    <citation type="submission" date="2019-12" db="EMBL/GenBank/DDBJ databases">
        <authorList>
            <person name="Floudas D."/>
            <person name="Bentzer J."/>
            <person name="Ahren D."/>
            <person name="Johansson T."/>
            <person name="Persson P."/>
            <person name="Tunlid A."/>
        </authorList>
    </citation>
    <scope>NUCLEOTIDE SEQUENCE [LARGE SCALE GENOMIC DNA]</scope>
    <source>
        <strain evidence="2 3">CBS 102.39</strain>
    </source>
</reference>
<dbReference type="AlphaFoldDB" id="A0A8H4R4P0"/>
<dbReference type="Proteomes" id="UP000521872">
    <property type="component" value="Unassembled WGS sequence"/>
</dbReference>
<organism evidence="2 3">
    <name type="scientific">Agrocybe pediades</name>
    <dbReference type="NCBI Taxonomy" id="84607"/>
    <lineage>
        <taxon>Eukaryota</taxon>
        <taxon>Fungi</taxon>
        <taxon>Dikarya</taxon>
        <taxon>Basidiomycota</taxon>
        <taxon>Agaricomycotina</taxon>
        <taxon>Agaricomycetes</taxon>
        <taxon>Agaricomycetidae</taxon>
        <taxon>Agaricales</taxon>
        <taxon>Agaricineae</taxon>
        <taxon>Strophariaceae</taxon>
        <taxon>Agrocybe</taxon>
    </lineage>
</organism>
<evidence type="ECO:0000313" key="2">
    <source>
        <dbReference type="EMBL" id="KAF4622146.1"/>
    </source>
</evidence>
<sequence>MERTDTEESPSDLLPRMHDLEFNTAGSSAEESHQLYSEKQTNINVEQPRSCPIANLSTELLTLILDILRESYEGTTHSTEGSDFRGAVPIIASHVCGYWRSVALENPLWWSEIIVMPPVQLDRIAAYLERSKQCILDIQIFGHRDGNDSDSRHDGSEESVTPPNPYKEYQVLFNLLYPHLQRCRTLQLSSLFADEQTTSIPILQRILYREMPHLEKFVLEGDYDAFLFTMGRQNKIPLFLSNPVLRDLRLTGIQIDSFVLPPASLARLHLSRSSSVGQTTFATLKGVLEALPNIEELAIYDDLLIQWPGSSESCHVPSLRTLAIYGNMLSVSELLMFLDAPKVKTLTIAPVVVSDMRLLDIEQSTNRHFRLPFPELYSLTLAPAFSEAFTAVDILATYFPQVKELVLANLYATPFLKLFTNEPVAFPNLLDLALTDLAPWHYEPVLQQIITFRNAQNVPLRNIFVDSKTYAIMACAEFPGNFRFRVANVWEEQRRQALHSEVKDMFVGRSYEDS</sequence>
<name>A0A8H4R4P0_9AGAR</name>
<dbReference type="EMBL" id="JAACJL010000002">
    <property type="protein sequence ID" value="KAF4622146.1"/>
    <property type="molecule type" value="Genomic_DNA"/>
</dbReference>
<gene>
    <name evidence="2" type="ORF">D9613_009327</name>
</gene>
<feature type="region of interest" description="Disordered" evidence="1">
    <location>
        <begin position="146"/>
        <end position="165"/>
    </location>
</feature>
<evidence type="ECO:0008006" key="4">
    <source>
        <dbReference type="Google" id="ProtNLM"/>
    </source>
</evidence>
<comment type="caution">
    <text evidence="2">The sequence shown here is derived from an EMBL/GenBank/DDBJ whole genome shotgun (WGS) entry which is preliminary data.</text>
</comment>
<evidence type="ECO:0000256" key="1">
    <source>
        <dbReference type="SAM" id="MobiDB-lite"/>
    </source>
</evidence>
<protein>
    <recommendedName>
        <fullName evidence="4">F-box domain-containing protein</fullName>
    </recommendedName>
</protein>
<evidence type="ECO:0000313" key="3">
    <source>
        <dbReference type="Proteomes" id="UP000521872"/>
    </source>
</evidence>
<keyword evidence="3" id="KW-1185">Reference proteome</keyword>
<feature type="compositionally biased region" description="Basic and acidic residues" evidence="1">
    <location>
        <begin position="146"/>
        <end position="156"/>
    </location>
</feature>
<proteinExistence type="predicted"/>
<dbReference type="InterPro" id="IPR032675">
    <property type="entry name" value="LRR_dom_sf"/>
</dbReference>
<dbReference type="SUPFAM" id="SSF52047">
    <property type="entry name" value="RNI-like"/>
    <property type="match status" value="1"/>
</dbReference>
<dbReference type="Gene3D" id="3.80.10.10">
    <property type="entry name" value="Ribonuclease Inhibitor"/>
    <property type="match status" value="1"/>
</dbReference>